<protein>
    <submittedName>
        <fullName evidence="1">Cytosine deaminase</fullName>
        <ecNumber evidence="1">3.5.4.1</ecNumber>
    </submittedName>
</protein>
<name>A0A3B0XXJ1_9ZZZZ</name>
<proteinExistence type="predicted"/>
<sequence length="83" mass="9845">MEFGVWSLEFGVWSLEFGVWSLEFGVWSLEILTLLKASNYIENSMNSSAIHFHLLFVFNFFERQFHPPVLGLSIYFSEFSDYY</sequence>
<reference evidence="1" key="1">
    <citation type="submission" date="2018-06" db="EMBL/GenBank/DDBJ databases">
        <authorList>
            <person name="Zhirakovskaya E."/>
        </authorList>
    </citation>
    <scope>NUCLEOTIDE SEQUENCE</scope>
</reference>
<gene>
    <name evidence="1" type="ORF">MNBD_GAMMA12-511</name>
</gene>
<evidence type="ECO:0000313" key="1">
    <source>
        <dbReference type="EMBL" id="VAW73088.1"/>
    </source>
</evidence>
<dbReference type="EMBL" id="UOFL01000041">
    <property type="protein sequence ID" value="VAW73088.1"/>
    <property type="molecule type" value="Genomic_DNA"/>
</dbReference>
<dbReference type="AlphaFoldDB" id="A0A3B0XXJ1"/>
<accession>A0A3B0XXJ1</accession>
<dbReference type="GO" id="GO:0004131">
    <property type="term" value="F:cytosine deaminase activity"/>
    <property type="evidence" value="ECO:0007669"/>
    <property type="project" value="UniProtKB-EC"/>
</dbReference>
<keyword evidence="1" id="KW-0378">Hydrolase</keyword>
<organism evidence="1">
    <name type="scientific">hydrothermal vent metagenome</name>
    <dbReference type="NCBI Taxonomy" id="652676"/>
    <lineage>
        <taxon>unclassified sequences</taxon>
        <taxon>metagenomes</taxon>
        <taxon>ecological metagenomes</taxon>
    </lineage>
</organism>
<dbReference type="EC" id="3.5.4.1" evidence="1"/>